<evidence type="ECO:0000256" key="9">
    <source>
        <dbReference type="ARBA" id="ARBA00049618"/>
    </source>
</evidence>
<accession>A0A8H7B805</accession>
<comment type="similarity">
    <text evidence="3">Belongs to the glycosyl hydrolase 13 family. GlgB subfamily.</text>
</comment>
<evidence type="ECO:0000313" key="12">
    <source>
        <dbReference type="EMBL" id="KAF7679363.1"/>
    </source>
</evidence>
<protein>
    <recommendedName>
        <fullName evidence="5">1,4-alpha-glucan-branching enzyme</fullName>
        <ecNumber evidence="4">2.4.1.18</ecNumber>
    </recommendedName>
    <alternativeName>
        <fullName evidence="8">Glycogen-branching enzyme</fullName>
    </alternativeName>
</protein>
<dbReference type="Gene3D" id="3.20.20.80">
    <property type="entry name" value="Glycosidases"/>
    <property type="match status" value="1"/>
</dbReference>
<dbReference type="InterPro" id="IPR013780">
    <property type="entry name" value="Glyco_hydro_b"/>
</dbReference>
<reference evidence="12" key="1">
    <citation type="submission" date="2020-01" db="EMBL/GenBank/DDBJ databases">
        <authorList>
            <person name="Feng Z.H.Z."/>
        </authorList>
    </citation>
    <scope>NUCLEOTIDE SEQUENCE</scope>
    <source>
        <strain evidence="12">CBS107.38</strain>
    </source>
</reference>
<evidence type="ECO:0000256" key="8">
    <source>
        <dbReference type="ARBA" id="ARBA00031979"/>
    </source>
</evidence>
<dbReference type="Gene3D" id="3.40.30.10">
    <property type="entry name" value="Glutaredoxin"/>
    <property type="match status" value="1"/>
</dbReference>
<dbReference type="GeneID" id="62201336"/>
<evidence type="ECO:0000256" key="10">
    <source>
        <dbReference type="SAM" id="MobiDB-lite"/>
    </source>
</evidence>
<proteinExistence type="inferred from homology"/>
<dbReference type="Pfam" id="PF02806">
    <property type="entry name" value="Alpha-amylase_C"/>
    <property type="match status" value="1"/>
</dbReference>
<comment type="function">
    <text evidence="9">Glycogen-branching enzyme participates in the glycogen biosynthetic process along with glycogenin and glycogen synthase. Generates alpha-1,6-glucosidic branches from alpha-1,4-linked glucose chains, to increase solubility of the glycogen polymer.</text>
</comment>
<keyword evidence="7" id="KW-0320">Glycogen biosynthesis</keyword>
<dbReference type="FunFam" id="2.60.40.1180:FF:000003">
    <property type="entry name" value="1,4-alpha-glucan-branching enzyme, chloroplastic/amyloplastic"/>
    <property type="match status" value="1"/>
</dbReference>
<gene>
    <name evidence="12" type="ORF">GT037_003111</name>
</gene>
<dbReference type="SUPFAM" id="SSF51445">
    <property type="entry name" value="(Trans)glycosidases"/>
    <property type="match status" value="1"/>
</dbReference>
<dbReference type="GO" id="GO:0005737">
    <property type="term" value="C:cytoplasm"/>
    <property type="evidence" value="ECO:0007669"/>
    <property type="project" value="TreeGrafter"/>
</dbReference>
<dbReference type="InterPro" id="IPR017853">
    <property type="entry name" value="GH"/>
</dbReference>
<comment type="caution">
    <text evidence="12">The sequence shown here is derived from an EMBL/GenBank/DDBJ whole genome shotgun (WGS) entry which is preliminary data.</text>
</comment>
<dbReference type="SUPFAM" id="SSF51011">
    <property type="entry name" value="Glycosyl hydrolase domain"/>
    <property type="match status" value="1"/>
</dbReference>
<name>A0A8H7B805_9PLEO</name>
<dbReference type="GO" id="GO:0003844">
    <property type="term" value="F:1,4-alpha-glucan branching enzyme activity"/>
    <property type="evidence" value="ECO:0007669"/>
    <property type="project" value="UniProtKB-EC"/>
</dbReference>
<dbReference type="CDD" id="cd03062">
    <property type="entry name" value="TRX_Fd_Sucrase"/>
    <property type="match status" value="1"/>
</dbReference>
<dbReference type="RefSeq" id="XP_038789436.1">
    <property type="nucleotide sequence ID" value="XM_038928158.1"/>
</dbReference>
<evidence type="ECO:0000259" key="11">
    <source>
        <dbReference type="SMART" id="SM00642"/>
    </source>
</evidence>
<dbReference type="Pfam" id="PF06999">
    <property type="entry name" value="Suc_Fer-like"/>
    <property type="match status" value="1"/>
</dbReference>
<dbReference type="PANTHER" id="PTHR43651">
    <property type="entry name" value="1,4-ALPHA-GLUCAN-BRANCHING ENZYME"/>
    <property type="match status" value="1"/>
</dbReference>
<sequence length="1068" mass="120388">MELNKASANSTLSDTPGQVPNDGTGIIQMDGYLEPFKDALKSRFSKAQKWIQTIEETEGANTAQGYEKFGFNVQSNGDVVYREWAPNALRAYLIGDFNDWNRDATPMTKNDFGVFEVTVPGQNGQPTIPHDSKIKVSFVVPNDHARQERLPAWITRVTQDLNVSPVYDARFWNPPQKYVWKNQRPPKPQSARIYEAHVGISSPEPKVATYKEFTRDILPRIKHLGYNTIQLMAVMEHAYYASFGYQINSFFAASSRYGFPDDLKELIDTAHGMGITVLLDMVHSHASKNVLDGLNMFDGSDHLYFHEGAKGRHELWDSRLFNYGHHEVLRFLLSNLRFWMEEYHFDGFRFDGVTSMLYTHHGIGTGFSGGYHEYFGPSVDEEAVVYLMIANELLHTLYPDSITIAEDVSGMPGLCVALSLGGIGFDYRLAMAVPDLYIKWLKEKQDIDWDMGALVFTLTNRRHGEKTIAYAESHDQALVGDKTLLFWLCDAQMYTNMSILSELTPVINRGLSLHKLIRLITHGLGGEGYLNFEGNEFGHPEWLDFPREGNNNSFHYARRQFNLPDDELLRYRFLNEFDSKMQWTEEKYGWLHSPQAYVSLKHEGDKVIVFERAGLLWIFNFHPQESFTDYRVGIEQEGTYRIVLSTDSKAFGGHGNVDETTRFFTTPFAWNERKNFLQVYIPSRTAIPRTRSSLLRAPNSVMSDLLYSRHHPGTLSEASIQFPCRPVWRCNIATMSFTRIPRAAIPHAFRSFSTTRARFQSTIPYIPSCPSPTCECAAAPPDLDIDRKTPLLNTMAAYSEQVIFCTGKEDWVSNIEQEEGETGEFVRGLKGVIGKGGPGFDPFTNVLITASSLPKSEKIGATTALLFPSFKRIPNIPHTPEAFSNFATAYLKARKLHSMHDGLSAEQKANLLRDESKAIELPEAENITKPTVLICGHGGRDQRCGILGPLLQSSFRSEFKRRRIDADVGLISHIGGHKYAGNVIIYLPPSIEDNALKGSGIWYGRIGPENVEGVVEETVVKGRVITELLRGGAIQDGGNIGRMIETQLKKDSGEEDNGTLRLKARARG</sequence>
<dbReference type="FunFam" id="3.20.20.80:FF:000001">
    <property type="entry name" value="1,4-alpha-glucan branching enzyme"/>
    <property type="match status" value="1"/>
</dbReference>
<feature type="domain" description="Glycosyl hydrolase family 13 catalytic" evidence="11">
    <location>
        <begin position="213"/>
        <end position="520"/>
    </location>
</feature>
<feature type="region of interest" description="Disordered" evidence="10">
    <location>
        <begin position="1"/>
        <end position="25"/>
    </location>
</feature>
<keyword evidence="13" id="KW-1185">Reference proteome</keyword>
<evidence type="ECO:0000256" key="6">
    <source>
        <dbReference type="ARBA" id="ARBA00022679"/>
    </source>
</evidence>
<dbReference type="InterPro" id="IPR013783">
    <property type="entry name" value="Ig-like_fold"/>
</dbReference>
<dbReference type="InterPro" id="IPR004193">
    <property type="entry name" value="Glyco_hydro_13_N"/>
</dbReference>
<comment type="catalytic activity">
    <reaction evidence="1">
        <text>Transfers a segment of a (1-&gt;4)-alpha-D-glucan chain to a primary hydroxy group in a similar glucan chain.</text>
        <dbReference type="EC" id="2.4.1.18"/>
    </reaction>
</comment>
<dbReference type="Pfam" id="PF00128">
    <property type="entry name" value="Alpha-amylase"/>
    <property type="match status" value="1"/>
</dbReference>
<reference evidence="12" key="2">
    <citation type="submission" date="2020-08" db="EMBL/GenBank/DDBJ databases">
        <title>Draft Genome Sequence of Cumin Blight Pathogen Alternaria burnsii.</title>
        <authorList>
            <person name="Feng Z."/>
        </authorList>
    </citation>
    <scope>NUCLEOTIDE SEQUENCE</scope>
    <source>
        <strain evidence="12">CBS107.38</strain>
    </source>
</reference>
<dbReference type="Proteomes" id="UP000596902">
    <property type="component" value="Unassembled WGS sequence"/>
</dbReference>
<dbReference type="Gene3D" id="2.60.40.10">
    <property type="entry name" value="Immunoglobulins"/>
    <property type="match status" value="1"/>
</dbReference>
<organism evidence="12 13">
    <name type="scientific">Alternaria burnsii</name>
    <dbReference type="NCBI Taxonomy" id="1187904"/>
    <lineage>
        <taxon>Eukaryota</taxon>
        <taxon>Fungi</taxon>
        <taxon>Dikarya</taxon>
        <taxon>Ascomycota</taxon>
        <taxon>Pezizomycotina</taxon>
        <taxon>Dothideomycetes</taxon>
        <taxon>Pleosporomycetidae</taxon>
        <taxon>Pleosporales</taxon>
        <taxon>Pleosporineae</taxon>
        <taxon>Pleosporaceae</taxon>
        <taxon>Alternaria</taxon>
        <taxon>Alternaria sect. Alternaria</taxon>
    </lineage>
</organism>
<dbReference type="CDD" id="cd11321">
    <property type="entry name" value="AmyAc_bac_euk_BE"/>
    <property type="match status" value="1"/>
</dbReference>
<dbReference type="SMART" id="SM00642">
    <property type="entry name" value="Aamy"/>
    <property type="match status" value="1"/>
</dbReference>
<dbReference type="GO" id="GO:0005978">
    <property type="term" value="P:glycogen biosynthetic process"/>
    <property type="evidence" value="ECO:0007669"/>
    <property type="project" value="UniProtKB-UniPathway"/>
</dbReference>
<dbReference type="GO" id="GO:0004553">
    <property type="term" value="F:hydrolase activity, hydrolyzing O-glycosyl compounds"/>
    <property type="evidence" value="ECO:0007669"/>
    <property type="project" value="InterPro"/>
</dbReference>
<evidence type="ECO:0000256" key="5">
    <source>
        <dbReference type="ARBA" id="ARBA00020932"/>
    </source>
</evidence>
<dbReference type="EMBL" id="JAAABM010000003">
    <property type="protein sequence ID" value="KAF7679363.1"/>
    <property type="molecule type" value="Genomic_DNA"/>
</dbReference>
<dbReference type="AlphaFoldDB" id="A0A8H7B805"/>
<feature type="compositionally biased region" description="Polar residues" evidence="10">
    <location>
        <begin position="1"/>
        <end position="18"/>
    </location>
</feature>
<keyword evidence="12" id="KW-0378">Hydrolase</keyword>
<dbReference type="PANTHER" id="PTHR43651:SF3">
    <property type="entry name" value="1,4-ALPHA-GLUCAN-BRANCHING ENZYME"/>
    <property type="match status" value="1"/>
</dbReference>
<dbReference type="InterPro" id="IPR014756">
    <property type="entry name" value="Ig_E-set"/>
</dbReference>
<dbReference type="GO" id="GO:0043169">
    <property type="term" value="F:cation binding"/>
    <property type="evidence" value="ECO:0007669"/>
    <property type="project" value="InterPro"/>
</dbReference>
<evidence type="ECO:0000256" key="4">
    <source>
        <dbReference type="ARBA" id="ARBA00012541"/>
    </source>
</evidence>
<dbReference type="UniPathway" id="UPA00164"/>
<dbReference type="FunFam" id="2.60.40.10:FF:000250">
    <property type="entry name" value="1,4-alpha-glucan-branching enzyme, chloroplastic/amyloplastic"/>
    <property type="match status" value="1"/>
</dbReference>
<dbReference type="Gene3D" id="2.60.40.1180">
    <property type="entry name" value="Golgi alpha-mannosidase II"/>
    <property type="match status" value="1"/>
</dbReference>
<evidence type="ECO:0000313" key="13">
    <source>
        <dbReference type="Proteomes" id="UP000596902"/>
    </source>
</evidence>
<dbReference type="SUPFAM" id="SSF52833">
    <property type="entry name" value="Thioredoxin-like"/>
    <property type="match status" value="1"/>
</dbReference>
<keyword evidence="6" id="KW-0808">Transferase</keyword>
<evidence type="ECO:0000256" key="3">
    <source>
        <dbReference type="ARBA" id="ARBA00009000"/>
    </source>
</evidence>
<comment type="pathway">
    <text evidence="2">Glycan biosynthesis; glycogen biosynthesis.</text>
</comment>
<dbReference type="SUPFAM" id="SSF81296">
    <property type="entry name" value="E set domains"/>
    <property type="match status" value="1"/>
</dbReference>
<dbReference type="InterPro" id="IPR006047">
    <property type="entry name" value="GH13_cat_dom"/>
</dbReference>
<dbReference type="Pfam" id="PF02922">
    <property type="entry name" value="CBM_48"/>
    <property type="match status" value="1"/>
</dbReference>
<dbReference type="CDD" id="cd02854">
    <property type="entry name" value="E_set_GBE_euk_N"/>
    <property type="match status" value="1"/>
</dbReference>
<dbReference type="InterPro" id="IPR006048">
    <property type="entry name" value="A-amylase/branching_C"/>
</dbReference>
<evidence type="ECO:0000256" key="7">
    <source>
        <dbReference type="ARBA" id="ARBA00023056"/>
    </source>
</evidence>
<evidence type="ECO:0000256" key="2">
    <source>
        <dbReference type="ARBA" id="ARBA00004964"/>
    </source>
</evidence>
<evidence type="ECO:0000256" key="1">
    <source>
        <dbReference type="ARBA" id="ARBA00000826"/>
    </source>
</evidence>
<dbReference type="InterPro" id="IPR009737">
    <property type="entry name" value="Aim32/Apd1-like"/>
</dbReference>
<dbReference type="InterPro" id="IPR036249">
    <property type="entry name" value="Thioredoxin-like_sf"/>
</dbReference>
<dbReference type="EC" id="2.4.1.18" evidence="4"/>